<accession>A0A0S4L444</accession>
<evidence type="ECO:0000313" key="7">
    <source>
        <dbReference type="Proteomes" id="UP000198736"/>
    </source>
</evidence>
<dbReference type="Pfam" id="PF01555">
    <property type="entry name" value="N6_N4_Mtase"/>
    <property type="match status" value="1"/>
</dbReference>
<dbReference type="InterPro" id="IPR001091">
    <property type="entry name" value="RM_Methyltransferase"/>
</dbReference>
<dbReference type="Gene3D" id="3.40.50.150">
    <property type="entry name" value="Vaccinia Virus protein VP39"/>
    <property type="match status" value="1"/>
</dbReference>
<dbReference type="PROSITE" id="PS00092">
    <property type="entry name" value="N6_MTASE"/>
    <property type="match status" value="1"/>
</dbReference>
<dbReference type="PANTHER" id="PTHR13370">
    <property type="entry name" value="RNA METHYLASE-RELATED"/>
    <property type="match status" value="1"/>
</dbReference>
<dbReference type="EMBL" id="CZPZ01000002">
    <property type="protein sequence ID" value="CUS32483.1"/>
    <property type="molecule type" value="Genomic_DNA"/>
</dbReference>
<gene>
    <name evidence="6" type="ORF">COMA2_100144</name>
</gene>
<evidence type="ECO:0000259" key="5">
    <source>
        <dbReference type="Pfam" id="PF01555"/>
    </source>
</evidence>
<keyword evidence="7" id="KW-1185">Reference proteome</keyword>
<comment type="similarity">
    <text evidence="1 4">Belongs to the N(4)/N(6)-methyltransferase family.</text>
</comment>
<proteinExistence type="inferred from homology"/>
<evidence type="ECO:0000256" key="2">
    <source>
        <dbReference type="ARBA" id="ARBA00022603"/>
    </source>
</evidence>
<dbReference type="AlphaFoldDB" id="A0A0S4L444"/>
<evidence type="ECO:0000313" key="6">
    <source>
        <dbReference type="EMBL" id="CUS32483.1"/>
    </source>
</evidence>
<dbReference type="PRINTS" id="PR00508">
    <property type="entry name" value="S21N4MTFRASE"/>
</dbReference>
<dbReference type="EC" id="2.1.1.-" evidence="4"/>
<dbReference type="OrthoDB" id="9800801at2"/>
<evidence type="ECO:0000256" key="1">
    <source>
        <dbReference type="ARBA" id="ARBA00006594"/>
    </source>
</evidence>
<dbReference type="GO" id="GO:0008170">
    <property type="term" value="F:N-methyltransferase activity"/>
    <property type="evidence" value="ECO:0007669"/>
    <property type="project" value="InterPro"/>
</dbReference>
<organism evidence="6 7">
    <name type="scientific">Candidatus Nitrospira nitrificans</name>
    <dbReference type="NCBI Taxonomy" id="1742973"/>
    <lineage>
        <taxon>Bacteria</taxon>
        <taxon>Pseudomonadati</taxon>
        <taxon>Nitrospirota</taxon>
        <taxon>Nitrospiria</taxon>
        <taxon>Nitrospirales</taxon>
        <taxon>Nitrospiraceae</taxon>
        <taxon>Nitrospira</taxon>
    </lineage>
</organism>
<reference evidence="7" key="1">
    <citation type="submission" date="2015-10" db="EMBL/GenBank/DDBJ databases">
        <authorList>
            <person name="Luecker S."/>
            <person name="Luecker S."/>
        </authorList>
    </citation>
    <scope>NUCLEOTIDE SEQUENCE [LARGE SCALE GENOMIC DNA]</scope>
</reference>
<dbReference type="InterPro" id="IPR002941">
    <property type="entry name" value="DNA_methylase_N4/N6"/>
</dbReference>
<evidence type="ECO:0000256" key="3">
    <source>
        <dbReference type="ARBA" id="ARBA00022679"/>
    </source>
</evidence>
<evidence type="ECO:0000256" key="4">
    <source>
        <dbReference type="RuleBase" id="RU362026"/>
    </source>
</evidence>
<feature type="domain" description="DNA methylase N-4/N-6" evidence="5">
    <location>
        <begin position="314"/>
        <end position="394"/>
    </location>
</feature>
<dbReference type="Proteomes" id="UP000198736">
    <property type="component" value="Unassembled WGS sequence"/>
</dbReference>
<dbReference type="STRING" id="1742973.COMA2_100144"/>
<dbReference type="SUPFAM" id="SSF53335">
    <property type="entry name" value="S-adenosyl-L-methionine-dependent methyltransferases"/>
    <property type="match status" value="1"/>
</dbReference>
<keyword evidence="3" id="KW-0808">Transferase</keyword>
<dbReference type="GO" id="GO:0003677">
    <property type="term" value="F:DNA binding"/>
    <property type="evidence" value="ECO:0007669"/>
    <property type="project" value="InterPro"/>
</dbReference>
<dbReference type="RefSeq" id="WP_090894431.1">
    <property type="nucleotide sequence ID" value="NZ_CZPZ01000002.1"/>
</dbReference>
<keyword evidence="2 6" id="KW-0489">Methyltransferase</keyword>
<sequence length="410" mass="45891">MRHDIYFHNCCHTVDKDVWTSYSLARVQPTLQPKRRPGEVRDAIFSVLATRPGGASLQAIEQHVVDLIGDGARSSVRSYLRLNTPSLFVRTARGQYELKTASQPLPGKTAESCLQYYRRFSFGNAEVFEADCLNWLRRQQVNTIHGVVTDPPYGLFEYTAEQQRKLRNGRGGVWRIPPSFDGVQRSPLPRFTVFSPQDLRALELFFFEWAQVLIPALVPGANVVVATNPLLSYVVSGALAKAGLERRGEIVRLVMTMRGGDRPKAAHEEFPDVSVMPRSMWEPWLIFRKPLEGRVQDNLRKWGTGGFRRPSPHKPFGDVIASSPTHKTERQLASHPSLKPQQFLRTLVRGVLPLGSGTVLDPFCGTGSTLAAAEAVGYSSIGIEKDPHYFEIAKTALPRLAHYKNGTFIQ</sequence>
<dbReference type="PANTHER" id="PTHR13370:SF3">
    <property type="entry name" value="TRNA (GUANINE(10)-N2)-METHYLTRANSFERASE HOMOLOG"/>
    <property type="match status" value="1"/>
</dbReference>
<dbReference type="GO" id="GO:0005737">
    <property type="term" value="C:cytoplasm"/>
    <property type="evidence" value="ECO:0007669"/>
    <property type="project" value="TreeGrafter"/>
</dbReference>
<name>A0A0S4L444_9BACT</name>
<dbReference type="InterPro" id="IPR002052">
    <property type="entry name" value="DNA_methylase_N6_adenine_CS"/>
</dbReference>
<dbReference type="InterPro" id="IPR029063">
    <property type="entry name" value="SAM-dependent_MTases_sf"/>
</dbReference>
<dbReference type="GO" id="GO:0009007">
    <property type="term" value="F:site-specific DNA-methyltransferase (adenine-specific) activity"/>
    <property type="evidence" value="ECO:0007669"/>
    <property type="project" value="TreeGrafter"/>
</dbReference>
<dbReference type="GO" id="GO:0032259">
    <property type="term" value="P:methylation"/>
    <property type="evidence" value="ECO:0007669"/>
    <property type="project" value="UniProtKB-KW"/>
</dbReference>
<protein>
    <recommendedName>
        <fullName evidence="4">Methyltransferase</fullName>
        <ecNumber evidence="4">2.1.1.-</ecNumber>
    </recommendedName>
</protein>
<dbReference type="CDD" id="cd02440">
    <property type="entry name" value="AdoMet_MTases"/>
    <property type="match status" value="1"/>
</dbReference>